<dbReference type="PANTHER" id="PTHR30441:SF8">
    <property type="entry name" value="DUF748 DOMAIN-CONTAINING PROTEIN"/>
    <property type="match status" value="1"/>
</dbReference>
<evidence type="ECO:0000313" key="2">
    <source>
        <dbReference type="Proteomes" id="UP000002216"/>
    </source>
</evidence>
<organism evidence="1 2">
    <name type="scientific">Desulfomicrobium baculatum (strain DSM 4028 / VKM B-1378 / X)</name>
    <name type="common">Desulfovibrio baculatus</name>
    <dbReference type="NCBI Taxonomy" id="525897"/>
    <lineage>
        <taxon>Bacteria</taxon>
        <taxon>Pseudomonadati</taxon>
        <taxon>Thermodesulfobacteriota</taxon>
        <taxon>Desulfovibrionia</taxon>
        <taxon>Desulfovibrionales</taxon>
        <taxon>Desulfomicrobiaceae</taxon>
        <taxon>Desulfomicrobium</taxon>
    </lineage>
</organism>
<evidence type="ECO:0000313" key="1">
    <source>
        <dbReference type="EMBL" id="ACU88489.1"/>
    </source>
</evidence>
<dbReference type="Proteomes" id="UP000002216">
    <property type="component" value="Chromosome"/>
</dbReference>
<dbReference type="InterPro" id="IPR052894">
    <property type="entry name" value="AsmA-related"/>
</dbReference>
<proteinExistence type="predicted"/>
<protein>
    <recommendedName>
        <fullName evidence="3">DUF748 domain-containing protein</fullName>
    </recommendedName>
</protein>
<dbReference type="RefSeq" id="WP_012805574.1">
    <property type="nucleotide sequence ID" value="NC_013173.1"/>
</dbReference>
<dbReference type="Gene3D" id="3.30.1330.60">
    <property type="entry name" value="OmpA-like domain"/>
    <property type="match status" value="1"/>
</dbReference>
<dbReference type="Pfam" id="PF05359">
    <property type="entry name" value="DUF748"/>
    <property type="match status" value="2"/>
</dbReference>
<dbReference type="PANTHER" id="PTHR30441">
    <property type="entry name" value="DUF748 DOMAIN-CONTAINING PROTEIN"/>
    <property type="match status" value="1"/>
</dbReference>
<dbReference type="HOGENOM" id="CLU_005680_1_0_7"/>
<dbReference type="GO" id="GO:0005886">
    <property type="term" value="C:plasma membrane"/>
    <property type="evidence" value="ECO:0007669"/>
    <property type="project" value="TreeGrafter"/>
</dbReference>
<dbReference type="InterPro" id="IPR036737">
    <property type="entry name" value="OmpA-like_sf"/>
</dbReference>
<dbReference type="STRING" id="525897.Dbac_0362"/>
<accession>C7LVE7</accession>
<dbReference type="eggNOG" id="COG2911">
    <property type="taxonomic scope" value="Bacteria"/>
</dbReference>
<reference evidence="1 2" key="1">
    <citation type="journal article" date="2009" name="Stand. Genomic Sci.">
        <title>Complete genome sequence of Desulfomicrobium baculatum type strain (X).</title>
        <authorList>
            <person name="Copeland A."/>
            <person name="Spring S."/>
            <person name="Goker M."/>
            <person name="Schneider S."/>
            <person name="Lapidus A."/>
            <person name="Del Rio T.G."/>
            <person name="Tice H."/>
            <person name="Cheng J.F."/>
            <person name="Chen F."/>
            <person name="Nolan M."/>
            <person name="Bruce D."/>
            <person name="Goodwin L."/>
            <person name="Pitluck S."/>
            <person name="Ivanova N."/>
            <person name="Mavrommatis K."/>
            <person name="Ovchinnikova G."/>
            <person name="Pati A."/>
            <person name="Chen A."/>
            <person name="Palaniappan K."/>
            <person name="Land M."/>
            <person name="Hauser L."/>
            <person name="Chang Y.J."/>
            <person name="Jeffries C.C."/>
            <person name="Meincke L."/>
            <person name="Sims D."/>
            <person name="Brettin T."/>
            <person name="Detter J.C."/>
            <person name="Han C."/>
            <person name="Chain P."/>
            <person name="Bristow J."/>
            <person name="Eisen J.A."/>
            <person name="Markowitz V."/>
            <person name="Hugenholtz P."/>
            <person name="Kyrpides N.C."/>
            <person name="Klenk H.P."/>
            <person name="Lucas S."/>
        </authorList>
    </citation>
    <scope>NUCLEOTIDE SEQUENCE [LARGE SCALE GENOMIC DNA]</scope>
    <source>
        <strain evidence="2">DSM 4028 / VKM B-1378 / X</strain>
    </source>
</reference>
<evidence type="ECO:0008006" key="3">
    <source>
        <dbReference type="Google" id="ProtNLM"/>
    </source>
</evidence>
<dbReference type="eggNOG" id="COG2885">
    <property type="taxonomic scope" value="Bacteria"/>
</dbReference>
<keyword evidence="2" id="KW-1185">Reference proteome</keyword>
<gene>
    <name evidence="1" type="ordered locus">Dbac_0362</name>
</gene>
<sequence length="1330" mass="142843">MKIIRESWKNLIWWQKTLAITTCCVALYAAIGFLLLPRIASYVLVEKVAPALSRQISVGEIRVNPFAMTADVSDFVIREPDESGEFVAFDRLHANLELSSIPRLALVVREARVDGPRIHIRLGQDGQTNFSDLTVGSAEPGPERTGEPMLLPLIVEPFTIGNGTLTFEDQARGVSHVVDQIQFNLPRFSSRKKDWETFMTPTLSFRANGAPFNLEGRTTPFSNSLKTEFDLNVIDLALPQYWAYAMARENLQLSKGFLNLESKLAFEQFEDALPTFSLQGTITGRDIELVDDGEPVLTAARTEAVMDDISILNLRLGLSSVVLEQPYLRVVRHKDGSLNWMHYFVPPDAPVDSPANATAPSTPIAQNASAPITVEDGNIAGGDPNAANASAANANTTVAAVTGNASMNEALEIDNATAARRDTARTLLLQVPTIRLVDGRVHFRDETTSFTKEIESLDLTITDLDTSLNATSVAGLQMRTADGEAIDTNATFSVSPFRVLALIEVRDLDIPSYASYFKDALPLTLATAKADAGIRFAIDGEDRALRLEDSSLEIRDLSLKAADGAGEIKLGRAALDNIFLNLADNSMRTGMLTLDGATFSTALDKAGRARLLDAMGAPAKKKSDSSGQTKSDPAAWNIAMAGASLKGVDLATGDKAAPTPIRISSLQVGPVTADTKAQSVQVGPVELNLAVDLVRQANGDLNLAKLFAPGQTAPAKTAAPAKATAPAWTVAVEQFSLAGTSVSITDQTLAKPVRLDLDQITLTAKSLSSDLGKAVPLTLSCRVEETGTVKASGDIVPATMSSKGSLTLSRIPLAVASAYAADVALIDIPAGRLGGKLDWRMGGKTPDQISGSLQVDGLRVTEGRSRTELFGFKTLDVNRLALQLSPLALKIAQVDLDEPRGNFVIDGQGKTSLERIAPTAKKKTPTKTSAKSEGLTALEIGAVNLKKGRFSFADKSLSPQFESIVFPLDLTVTGFSLDPAKRTELDLTAIIDGSAPITAKGWVSPLKSPVEASSIVTLRNLDLVALSSYSSKFIAYPVASGQLDWEISVDTSENKLSMGNAIKARQLELGDKVESPDAADVPIKLGLALLRDMSGNITINLPVKGDLTDPKFSIGGIVMQAFLGLIVKAIASPFSLLASLVPDGGGEDLNKLPFPPGLAVPAPETMPNMQALADILAQRPGIKISIHGHSDTAADRQALAERQFMRKLQVIKFDDLPRREREKTNLEELEITDEEYPELLWDAYKEEPVEKEKGAFGMHKEVPREVQEAKLRELIRITDDDLVRLAATRAEFVKNHLVQELGVDAGRIFLGKSGPQALSGAHEATVEIQQ</sequence>
<name>C7LVE7_DESBD</name>
<dbReference type="InterPro" id="IPR008023">
    <property type="entry name" value="DUF748"/>
</dbReference>
<dbReference type="KEGG" id="dba:Dbac_0362"/>
<dbReference type="GO" id="GO:0090313">
    <property type="term" value="P:regulation of protein targeting to membrane"/>
    <property type="evidence" value="ECO:0007669"/>
    <property type="project" value="TreeGrafter"/>
</dbReference>
<dbReference type="EMBL" id="CP001629">
    <property type="protein sequence ID" value="ACU88489.1"/>
    <property type="molecule type" value="Genomic_DNA"/>
</dbReference>